<organism evidence="3 4">
    <name type="scientific">Popillia japonica</name>
    <name type="common">Japanese beetle</name>
    <dbReference type="NCBI Taxonomy" id="7064"/>
    <lineage>
        <taxon>Eukaryota</taxon>
        <taxon>Metazoa</taxon>
        <taxon>Ecdysozoa</taxon>
        <taxon>Arthropoda</taxon>
        <taxon>Hexapoda</taxon>
        <taxon>Insecta</taxon>
        <taxon>Pterygota</taxon>
        <taxon>Neoptera</taxon>
        <taxon>Endopterygota</taxon>
        <taxon>Coleoptera</taxon>
        <taxon>Polyphaga</taxon>
        <taxon>Scarabaeiformia</taxon>
        <taxon>Scarabaeidae</taxon>
        <taxon>Rutelinae</taxon>
        <taxon>Popillia</taxon>
    </lineage>
</organism>
<keyword evidence="2" id="KW-0732">Signal</keyword>
<evidence type="ECO:0000256" key="2">
    <source>
        <dbReference type="SAM" id="SignalP"/>
    </source>
</evidence>
<feature type="chain" id="PRO_5043822350" evidence="2">
    <location>
        <begin position="21"/>
        <end position="1003"/>
    </location>
</feature>
<protein>
    <submittedName>
        <fullName evidence="3">Uncharacterized protein</fullName>
    </submittedName>
</protein>
<gene>
    <name evidence="3" type="ORF">QE152_g24617</name>
</gene>
<dbReference type="AlphaFoldDB" id="A0AAW1K4P6"/>
<keyword evidence="4" id="KW-1185">Reference proteome</keyword>
<comment type="caution">
    <text evidence="3">The sequence shown here is derived from an EMBL/GenBank/DDBJ whole genome shotgun (WGS) entry which is preliminary data.</text>
</comment>
<evidence type="ECO:0000313" key="3">
    <source>
        <dbReference type="EMBL" id="KAK9712975.1"/>
    </source>
</evidence>
<keyword evidence="1" id="KW-0175">Coiled coil</keyword>
<accession>A0AAW1K4P6</accession>
<evidence type="ECO:0000313" key="4">
    <source>
        <dbReference type="Proteomes" id="UP001458880"/>
    </source>
</evidence>
<feature type="signal peptide" evidence="2">
    <location>
        <begin position="1"/>
        <end position="20"/>
    </location>
</feature>
<dbReference type="Proteomes" id="UP001458880">
    <property type="component" value="Unassembled WGS sequence"/>
</dbReference>
<feature type="coiled-coil region" evidence="1">
    <location>
        <begin position="98"/>
        <end position="125"/>
    </location>
</feature>
<name>A0AAW1K4P6_POPJA</name>
<evidence type="ECO:0000256" key="1">
    <source>
        <dbReference type="SAM" id="Coils"/>
    </source>
</evidence>
<reference evidence="3 4" key="1">
    <citation type="journal article" date="2024" name="BMC Genomics">
        <title>De novo assembly and annotation of Popillia japonica's genome with initial clues to its potential as an invasive pest.</title>
        <authorList>
            <person name="Cucini C."/>
            <person name="Boschi S."/>
            <person name="Funari R."/>
            <person name="Cardaioli E."/>
            <person name="Iannotti N."/>
            <person name="Marturano G."/>
            <person name="Paoli F."/>
            <person name="Bruttini M."/>
            <person name="Carapelli A."/>
            <person name="Frati F."/>
            <person name="Nardi F."/>
        </authorList>
    </citation>
    <scope>NUCLEOTIDE SEQUENCE [LARGE SCALE GENOMIC DNA]</scope>
    <source>
        <strain evidence="3">DMR45628</strain>
    </source>
</reference>
<dbReference type="EMBL" id="JASPKY010000254">
    <property type="protein sequence ID" value="KAK9712975.1"/>
    <property type="molecule type" value="Genomic_DNA"/>
</dbReference>
<sequence>MLLCAAVLCLLLLSLNSSKAEGIPTTTDARIAAKKFQNALSQQEGIPTTTDARIAAKKFQNALSQQSLQTVLSSIEERLRNLDAVYAMQYSPTVEGKLETYGRKLESVEAKIERLEAIVGNELDRISENISGRNFKDDLAREHVLRKIDAVFDRINHRLIFAESKMELMERKLENKLDTILSRMEKMEDSLEIKDADMQGEISDVLTGIEELKTQSDCVEQKLRNISKALNVSQNKLDTILSRMEKMEDSLEIKDADMQGEISDVLTGIEELKTQSDCVEQKLRNISKALNHESRPIQSDETASSLTNENITATLKKDMKEHFEVLSNKIVDFHETSWQTYDRLERTLRSMSLVSNLTRYEIQNGLRSLTVEVGRLSGGQGLLSDSSKEKSKLQEIDKKIDSNFESLMLAQNLFMELNCYRLQKDEPQLETKISEVLNEMINTFKAKTAVAPKDIRRLEQALKTHDASMRNGFKNLDTILQKSQLTDLNIQESLNSLYSIKANLIRLNTIITSNSTEISRLGDRLQEVIQLFKNLQTDASPSNLLEIKLNEIAEKLENLTQTSDEETVLNYVRDHVENMGKIIEDIGNKTERINFIFTDHYKQHLQLFLDEYAEDYLRRITELFNGSQNFDNGIKQMTNSTIEAIKRECFVKNKPDCLEGILDEDQRKAVKIYCIFNTSLTEKDCLKKLINTSESLPEESHSIILENCLKFGANLTNFNCLNGVMKEAEIELIKTYCGLFFRAENDPQGACLRNITKLKIRTDFDRDTLEKIESNCFPSLDIRSGGNFQCLTRIFSNELVQDIRNYCQFHGYDSEENCLRKITNLEDPNVTAAKQLLESNCLLIDVKVARNLSILDCARKILDEDSILALRNYCSARMDLEDCLRSIIGVEKHITAEIKEVIKRNCFPDFDIRTTTKFACISQVVSEDNIRIIEDYCSAKLFLDETDCLRSVISKDNSIKFDIRKRESDAADIATITTEEADYFQPTEATERAEYEDYNLRSY</sequence>
<feature type="coiled-coil region" evidence="1">
    <location>
        <begin position="159"/>
        <end position="229"/>
    </location>
</feature>
<proteinExistence type="predicted"/>